<dbReference type="InterPro" id="IPR051705">
    <property type="entry name" value="Gsp_Synthetase/Amidase"/>
</dbReference>
<dbReference type="Proteomes" id="UP000658741">
    <property type="component" value="Unassembled WGS sequence"/>
</dbReference>
<protein>
    <submittedName>
        <fullName evidence="1">Bifunctional glutathionylspermidine synthetase/amidase</fullName>
    </submittedName>
</protein>
<proteinExistence type="predicted"/>
<accession>A0AAX3INM8</accession>
<reference evidence="1" key="1">
    <citation type="submission" date="2019-05" db="EMBL/GenBank/DDBJ databases">
        <authorList>
            <person name="Hibberd M."/>
        </authorList>
    </citation>
    <scope>NUCLEOTIDE SEQUENCE</scope>
    <source>
        <strain evidence="1">Haemophilus_influenzae_BgEED16</strain>
    </source>
</reference>
<gene>
    <name evidence="1" type="primary">gss_2</name>
    <name evidence="1" type="ORF">CAGEJMGA_01811</name>
</gene>
<organism evidence="1 2">
    <name type="scientific">Haemophilus influenzae</name>
    <dbReference type="NCBI Taxonomy" id="727"/>
    <lineage>
        <taxon>Bacteria</taxon>
        <taxon>Pseudomonadati</taxon>
        <taxon>Pseudomonadota</taxon>
        <taxon>Gammaproteobacteria</taxon>
        <taxon>Pasteurellales</taxon>
        <taxon>Pasteurellaceae</taxon>
        <taxon>Haemophilus</taxon>
    </lineage>
</organism>
<dbReference type="GO" id="GO:0008884">
    <property type="term" value="F:glutathionylspermidine amidase activity"/>
    <property type="evidence" value="ECO:0007669"/>
    <property type="project" value="TreeGrafter"/>
</dbReference>
<dbReference type="AlphaFoldDB" id="A0AAX3INM8"/>
<sequence length="140" mass="16422">MKIKDLYYLHSFFTRKILCQNVQANIITHDPFGSLLGYAPGGVAIYSSDYNTADDKEFPNDAAFRSYLGREYMGYKWQCVEFARRYLYLNHGVVFADVGMVYEIFSLRFLRQVVNDASFTTFLAKSPLSNDYWSFRFLYE</sequence>
<dbReference type="SUPFAM" id="SSF54001">
    <property type="entry name" value="Cysteine proteinases"/>
    <property type="match status" value="1"/>
</dbReference>
<dbReference type="PANTHER" id="PTHR30094">
    <property type="entry name" value="BIFUNCTIONAL GLUTATHIONYLSPERMIDINE SYNTHETASE/AMIDASE-RELATED"/>
    <property type="match status" value="1"/>
</dbReference>
<dbReference type="Gene3D" id="3.90.1720.10">
    <property type="entry name" value="endopeptidase domain like (from Nostoc punctiforme)"/>
    <property type="match status" value="1"/>
</dbReference>
<comment type="caution">
    <text evidence="1">The sequence shown here is derived from an EMBL/GenBank/DDBJ whole genome shotgun (WGS) entry which is preliminary data.</text>
</comment>
<evidence type="ECO:0000313" key="1">
    <source>
        <dbReference type="EMBL" id="VTX48456.1"/>
    </source>
</evidence>
<name>A0AAX3INM8_HAEIF</name>
<dbReference type="GO" id="GO:0008885">
    <property type="term" value="F:glutathionylspermidine synthase activity"/>
    <property type="evidence" value="ECO:0007669"/>
    <property type="project" value="TreeGrafter"/>
</dbReference>
<dbReference type="InterPro" id="IPR038765">
    <property type="entry name" value="Papain-like_cys_pep_sf"/>
</dbReference>
<dbReference type="PANTHER" id="PTHR30094:SF0">
    <property type="entry name" value="BIFUNCTIONAL GLUTATHIONYLSPERMIDINE SYNTHETASE_AMIDASE-RELATED"/>
    <property type="match status" value="1"/>
</dbReference>
<evidence type="ECO:0000313" key="2">
    <source>
        <dbReference type="Proteomes" id="UP000658741"/>
    </source>
</evidence>
<dbReference type="EMBL" id="CABFLD010000004">
    <property type="protein sequence ID" value="VTX48456.1"/>
    <property type="molecule type" value="Genomic_DNA"/>
</dbReference>